<dbReference type="WBParaSite" id="maker-PairedContig_792-snap-gene-0.13-mRNA-1">
    <property type="protein sequence ID" value="maker-PairedContig_792-snap-gene-0.13-mRNA-1"/>
    <property type="gene ID" value="maker-PairedContig_792-snap-gene-0.13"/>
</dbReference>
<accession>A0A1I8EZJ7</accession>
<evidence type="ECO:0000313" key="1">
    <source>
        <dbReference type="WBParaSite" id="maker-PairedContig_792-snap-gene-0.13-mRNA-1"/>
    </source>
</evidence>
<reference evidence="1" key="1">
    <citation type="submission" date="2016-11" db="UniProtKB">
        <authorList>
            <consortium name="WormBaseParasite"/>
        </authorList>
    </citation>
    <scope>IDENTIFICATION</scope>
    <source>
        <strain evidence="1">pt0022</strain>
    </source>
</reference>
<dbReference type="AlphaFoldDB" id="A0A1I8EZJ7"/>
<name>A0A1I8EZJ7_WUCBA</name>
<organism evidence="1">
    <name type="scientific">Wuchereria bancrofti</name>
    <dbReference type="NCBI Taxonomy" id="6293"/>
    <lineage>
        <taxon>Eukaryota</taxon>
        <taxon>Metazoa</taxon>
        <taxon>Ecdysozoa</taxon>
        <taxon>Nematoda</taxon>
        <taxon>Chromadorea</taxon>
        <taxon>Rhabditida</taxon>
        <taxon>Spirurina</taxon>
        <taxon>Spiruromorpha</taxon>
        <taxon>Filarioidea</taxon>
        <taxon>Onchocercidae</taxon>
        <taxon>Wuchereria</taxon>
    </lineage>
</organism>
<proteinExistence type="predicted"/>
<protein>
    <submittedName>
        <fullName evidence="1">Uncharacterized protein</fullName>
    </submittedName>
</protein>
<sequence length="92" mass="10932">MTKHQYLEFEIQLKVGKSGNEFIRFKICNKPCNCSFNRSYVYSNLGIIFMYLYGFESALTQSRTEVVTNDTPMMIWYHLAFDINRNTARLRI</sequence>